<evidence type="ECO:0000259" key="1">
    <source>
        <dbReference type="PROSITE" id="PS50995"/>
    </source>
</evidence>
<dbReference type="STRING" id="1229780.BN381_60059"/>
<evidence type="ECO:0000313" key="3">
    <source>
        <dbReference type="Proteomes" id="UP000018291"/>
    </source>
</evidence>
<dbReference type="GO" id="GO:0003700">
    <property type="term" value="F:DNA-binding transcription factor activity"/>
    <property type="evidence" value="ECO:0007669"/>
    <property type="project" value="InterPro"/>
</dbReference>
<comment type="caution">
    <text evidence="2">The sequence shown here is derived from an EMBL/GenBank/DDBJ whole genome shotgun (WGS) entry which is preliminary data.</text>
</comment>
<organism evidence="2 3">
    <name type="scientific">Candidatus Neomicrothrix parvicella RN1</name>
    <dbReference type="NCBI Taxonomy" id="1229780"/>
    <lineage>
        <taxon>Bacteria</taxon>
        <taxon>Bacillati</taxon>
        <taxon>Actinomycetota</taxon>
        <taxon>Acidimicrobiia</taxon>
        <taxon>Acidimicrobiales</taxon>
        <taxon>Microthrixaceae</taxon>
        <taxon>Candidatus Neomicrothrix</taxon>
    </lineage>
</organism>
<evidence type="ECO:0000313" key="2">
    <source>
        <dbReference type="EMBL" id="CCM65155.1"/>
    </source>
</evidence>
<dbReference type="SMART" id="SM00347">
    <property type="entry name" value="HTH_MARR"/>
    <property type="match status" value="1"/>
</dbReference>
<dbReference type="AlphaFoldDB" id="R4Z3A8"/>
<dbReference type="InterPro" id="IPR000835">
    <property type="entry name" value="HTH_MarR-typ"/>
</dbReference>
<feature type="domain" description="HTH marR-type" evidence="1">
    <location>
        <begin position="11"/>
        <end position="145"/>
    </location>
</feature>
<dbReference type="PRINTS" id="PR00598">
    <property type="entry name" value="HTHMARR"/>
</dbReference>
<dbReference type="RefSeq" id="WP_012229638.1">
    <property type="nucleotide sequence ID" value="NZ_HG422565.1"/>
</dbReference>
<gene>
    <name evidence="2" type="ORF">BN381_60059</name>
</gene>
<dbReference type="InterPro" id="IPR036388">
    <property type="entry name" value="WH-like_DNA-bd_sf"/>
</dbReference>
<dbReference type="Proteomes" id="UP000018291">
    <property type="component" value="Unassembled WGS sequence"/>
</dbReference>
<dbReference type="Pfam" id="PF01047">
    <property type="entry name" value="MarR"/>
    <property type="match status" value="1"/>
</dbReference>
<reference evidence="2 3" key="1">
    <citation type="journal article" date="2013" name="ISME J.">
        <title>Metabolic model for the filamentous 'Candidatus Microthrix parvicella' based on genomic and metagenomic analyses.</title>
        <authorList>
            <person name="Jon McIlroy S."/>
            <person name="Kristiansen R."/>
            <person name="Albertsen M."/>
            <person name="Michael Karst S."/>
            <person name="Rossetti S."/>
            <person name="Lund Nielsen J."/>
            <person name="Tandoi V."/>
            <person name="James Seviour R."/>
            <person name="Nielsen P.H."/>
        </authorList>
    </citation>
    <scope>NUCLEOTIDE SEQUENCE [LARGE SCALE GENOMIC DNA]</scope>
    <source>
        <strain evidence="2 3">RN1</strain>
    </source>
</reference>
<accession>R4Z3A8</accession>
<name>R4Z3A8_9ACTN</name>
<dbReference type="PROSITE" id="PS50995">
    <property type="entry name" value="HTH_MARR_2"/>
    <property type="match status" value="1"/>
</dbReference>
<keyword evidence="3" id="KW-1185">Reference proteome</keyword>
<dbReference type="GO" id="GO:0006950">
    <property type="term" value="P:response to stress"/>
    <property type="evidence" value="ECO:0007669"/>
    <property type="project" value="TreeGrafter"/>
</dbReference>
<protein>
    <submittedName>
        <fullName evidence="2">Transcriptional regulator, MarR family</fullName>
    </submittedName>
</protein>
<dbReference type="InterPro" id="IPR039422">
    <property type="entry name" value="MarR/SlyA-like"/>
</dbReference>
<dbReference type="PANTHER" id="PTHR33164:SF99">
    <property type="entry name" value="MARR FAMILY REGULATORY PROTEIN"/>
    <property type="match status" value="1"/>
</dbReference>
<dbReference type="PANTHER" id="PTHR33164">
    <property type="entry name" value="TRANSCRIPTIONAL REGULATOR, MARR FAMILY"/>
    <property type="match status" value="1"/>
</dbReference>
<dbReference type="Gene3D" id="1.10.10.10">
    <property type="entry name" value="Winged helix-like DNA-binding domain superfamily/Winged helix DNA-binding domain"/>
    <property type="match status" value="1"/>
</dbReference>
<dbReference type="HOGENOM" id="CLU_083287_2_2_11"/>
<dbReference type="SUPFAM" id="SSF46785">
    <property type="entry name" value="Winged helix' DNA-binding domain"/>
    <property type="match status" value="1"/>
</dbReference>
<dbReference type="OrthoDB" id="8635520at2"/>
<dbReference type="EMBL" id="CANL01000056">
    <property type="protein sequence ID" value="CCM65155.1"/>
    <property type="molecule type" value="Genomic_DNA"/>
</dbReference>
<proteinExistence type="predicted"/>
<dbReference type="eggNOG" id="COG1846">
    <property type="taxonomic scope" value="Bacteria"/>
</dbReference>
<sequence>MAEPRWLTDEEAQAWRRFTTMRFQLDARLDRQLGNTISIQDYGVLASLSEEPNKSMRISELGERLGWETSRVSHQLTRMAKRGLVERRRCPNDGRGSLAVVTDAGQAAIEAAAPDHVASVRHLFIDLLTPEELRMISAVSQKVLGRLHDPADPTGS</sequence>
<dbReference type="InterPro" id="IPR036390">
    <property type="entry name" value="WH_DNA-bd_sf"/>
</dbReference>